<dbReference type="KEGG" id="gtt:GUITHDRAFT_156419"/>
<dbReference type="PaxDb" id="55529-EKX32088"/>
<reference evidence="4" key="2">
    <citation type="submission" date="2012-11" db="EMBL/GenBank/DDBJ databases">
        <authorList>
            <person name="Kuo A."/>
            <person name="Curtis B.A."/>
            <person name="Tanifuji G."/>
            <person name="Burki F."/>
            <person name="Gruber A."/>
            <person name="Irimia M."/>
            <person name="Maruyama S."/>
            <person name="Arias M.C."/>
            <person name="Ball S.G."/>
            <person name="Gile G.H."/>
            <person name="Hirakawa Y."/>
            <person name="Hopkins J.F."/>
            <person name="Rensing S.A."/>
            <person name="Schmutz J."/>
            <person name="Symeonidi A."/>
            <person name="Elias M."/>
            <person name="Eveleigh R.J."/>
            <person name="Herman E.K."/>
            <person name="Klute M.J."/>
            <person name="Nakayama T."/>
            <person name="Obornik M."/>
            <person name="Reyes-Prieto A."/>
            <person name="Armbrust E.V."/>
            <person name="Aves S.J."/>
            <person name="Beiko R.G."/>
            <person name="Coutinho P."/>
            <person name="Dacks J.B."/>
            <person name="Durnford D.G."/>
            <person name="Fast N.M."/>
            <person name="Green B.R."/>
            <person name="Grisdale C."/>
            <person name="Hempe F."/>
            <person name="Henrissat B."/>
            <person name="Hoppner M.P."/>
            <person name="Ishida K.-I."/>
            <person name="Kim E."/>
            <person name="Koreny L."/>
            <person name="Kroth P.G."/>
            <person name="Liu Y."/>
            <person name="Malik S.-B."/>
            <person name="Maier U.G."/>
            <person name="McRose D."/>
            <person name="Mock T."/>
            <person name="Neilson J.A."/>
            <person name="Onodera N.T."/>
            <person name="Poole A.M."/>
            <person name="Pritham E.J."/>
            <person name="Richards T.A."/>
            <person name="Rocap G."/>
            <person name="Roy S.W."/>
            <person name="Sarai C."/>
            <person name="Schaack S."/>
            <person name="Shirato S."/>
            <person name="Slamovits C.H."/>
            <person name="Spencer D.F."/>
            <person name="Suzuki S."/>
            <person name="Worden A.Z."/>
            <person name="Zauner S."/>
            <person name="Barry K."/>
            <person name="Bell C."/>
            <person name="Bharti A.K."/>
            <person name="Crow J.A."/>
            <person name="Grimwood J."/>
            <person name="Kramer R."/>
            <person name="Lindquist E."/>
            <person name="Lucas S."/>
            <person name="Salamov A."/>
            <person name="McFadden G.I."/>
            <person name="Lane C.E."/>
            <person name="Keeling P.J."/>
            <person name="Gray M.W."/>
            <person name="Grigoriev I.V."/>
            <person name="Archibald J.M."/>
        </authorList>
    </citation>
    <scope>NUCLEOTIDE SEQUENCE</scope>
    <source>
        <strain evidence="4">CCMP2712</strain>
    </source>
</reference>
<dbReference type="OrthoDB" id="10593950at2759"/>
<dbReference type="RefSeq" id="XP_005819068.1">
    <property type="nucleotide sequence ID" value="XM_005819011.1"/>
</dbReference>
<feature type="chain" id="PRO_5008769674" evidence="1">
    <location>
        <begin position="22"/>
        <end position="148"/>
    </location>
</feature>
<name>L1I756_GUITC</name>
<organism evidence="2">
    <name type="scientific">Guillardia theta (strain CCMP2712)</name>
    <name type="common">Cryptophyte</name>
    <dbReference type="NCBI Taxonomy" id="905079"/>
    <lineage>
        <taxon>Eukaryota</taxon>
        <taxon>Cryptophyceae</taxon>
        <taxon>Pyrenomonadales</taxon>
        <taxon>Geminigeraceae</taxon>
        <taxon>Guillardia</taxon>
    </lineage>
</organism>
<evidence type="ECO:0000313" key="4">
    <source>
        <dbReference type="Proteomes" id="UP000011087"/>
    </source>
</evidence>
<dbReference type="EnsemblProtists" id="EKX32088">
    <property type="protein sequence ID" value="EKX32088"/>
    <property type="gene ID" value="GUITHDRAFT_156419"/>
</dbReference>
<protein>
    <submittedName>
        <fullName evidence="2 3">Uncharacterized protein</fullName>
    </submittedName>
</protein>
<evidence type="ECO:0000256" key="1">
    <source>
        <dbReference type="SAM" id="SignalP"/>
    </source>
</evidence>
<keyword evidence="4" id="KW-1185">Reference proteome</keyword>
<gene>
    <name evidence="2" type="ORF">GUITHDRAFT_156419</name>
</gene>
<dbReference type="HOGENOM" id="CLU_1763724_0_0_1"/>
<keyword evidence="1" id="KW-0732">Signal</keyword>
<evidence type="ECO:0000313" key="3">
    <source>
        <dbReference type="EnsemblProtists" id="EKX32088"/>
    </source>
</evidence>
<dbReference type="GeneID" id="17288816"/>
<dbReference type="Proteomes" id="UP000011087">
    <property type="component" value="Unassembled WGS sequence"/>
</dbReference>
<accession>L1I756</accession>
<feature type="signal peptide" evidence="1">
    <location>
        <begin position="1"/>
        <end position="21"/>
    </location>
</feature>
<dbReference type="AlphaFoldDB" id="L1I756"/>
<reference evidence="2 4" key="1">
    <citation type="journal article" date="2012" name="Nature">
        <title>Algal genomes reveal evolutionary mosaicism and the fate of nucleomorphs.</title>
        <authorList>
            <consortium name="DOE Joint Genome Institute"/>
            <person name="Curtis B.A."/>
            <person name="Tanifuji G."/>
            <person name="Burki F."/>
            <person name="Gruber A."/>
            <person name="Irimia M."/>
            <person name="Maruyama S."/>
            <person name="Arias M.C."/>
            <person name="Ball S.G."/>
            <person name="Gile G.H."/>
            <person name="Hirakawa Y."/>
            <person name="Hopkins J.F."/>
            <person name="Kuo A."/>
            <person name="Rensing S.A."/>
            <person name="Schmutz J."/>
            <person name="Symeonidi A."/>
            <person name="Elias M."/>
            <person name="Eveleigh R.J."/>
            <person name="Herman E.K."/>
            <person name="Klute M.J."/>
            <person name="Nakayama T."/>
            <person name="Obornik M."/>
            <person name="Reyes-Prieto A."/>
            <person name="Armbrust E.V."/>
            <person name="Aves S.J."/>
            <person name="Beiko R.G."/>
            <person name="Coutinho P."/>
            <person name="Dacks J.B."/>
            <person name="Durnford D.G."/>
            <person name="Fast N.M."/>
            <person name="Green B.R."/>
            <person name="Grisdale C.J."/>
            <person name="Hempel F."/>
            <person name="Henrissat B."/>
            <person name="Hoppner M.P."/>
            <person name="Ishida K."/>
            <person name="Kim E."/>
            <person name="Koreny L."/>
            <person name="Kroth P.G."/>
            <person name="Liu Y."/>
            <person name="Malik S.B."/>
            <person name="Maier U.G."/>
            <person name="McRose D."/>
            <person name="Mock T."/>
            <person name="Neilson J.A."/>
            <person name="Onodera N.T."/>
            <person name="Poole A.M."/>
            <person name="Pritham E.J."/>
            <person name="Richards T.A."/>
            <person name="Rocap G."/>
            <person name="Roy S.W."/>
            <person name="Sarai C."/>
            <person name="Schaack S."/>
            <person name="Shirato S."/>
            <person name="Slamovits C.H."/>
            <person name="Spencer D.F."/>
            <person name="Suzuki S."/>
            <person name="Worden A.Z."/>
            <person name="Zauner S."/>
            <person name="Barry K."/>
            <person name="Bell C."/>
            <person name="Bharti A.K."/>
            <person name="Crow J.A."/>
            <person name="Grimwood J."/>
            <person name="Kramer R."/>
            <person name="Lindquist E."/>
            <person name="Lucas S."/>
            <person name="Salamov A."/>
            <person name="McFadden G.I."/>
            <person name="Lane C.E."/>
            <person name="Keeling P.J."/>
            <person name="Gray M.W."/>
            <person name="Grigoriev I.V."/>
            <person name="Archibald J.M."/>
        </authorList>
    </citation>
    <scope>NUCLEOTIDE SEQUENCE</scope>
    <source>
        <strain evidence="2 4">CCMP2712</strain>
    </source>
</reference>
<dbReference type="EMBL" id="JH993212">
    <property type="protein sequence ID" value="EKX32088.1"/>
    <property type="molecule type" value="Genomic_DNA"/>
</dbReference>
<reference evidence="3" key="3">
    <citation type="submission" date="2015-06" db="UniProtKB">
        <authorList>
            <consortium name="EnsemblProtists"/>
        </authorList>
    </citation>
    <scope>IDENTIFICATION</scope>
</reference>
<sequence length="148" mass="16898">MPAMLMAVSFILAYLLPLVSCKPGDVILNVNFVQQNWSVYMPNGTQNPYTLELNARDNAIKMKDACNCSWWFQTPQGSLNKFKESGYNSTLRFSIQSLEWSGAFIDDYDVILIPNKRLPNIGIRGVRDGSLMSGVYDVQINEYQQWQM</sequence>
<feature type="non-terminal residue" evidence="2">
    <location>
        <position position="148"/>
    </location>
</feature>
<evidence type="ECO:0000313" key="2">
    <source>
        <dbReference type="EMBL" id="EKX32088.1"/>
    </source>
</evidence>
<proteinExistence type="predicted"/>